<organism evidence="2 3">
    <name type="scientific">Eumeta variegata</name>
    <name type="common">Bagworm moth</name>
    <name type="synonym">Eumeta japonica</name>
    <dbReference type="NCBI Taxonomy" id="151549"/>
    <lineage>
        <taxon>Eukaryota</taxon>
        <taxon>Metazoa</taxon>
        <taxon>Ecdysozoa</taxon>
        <taxon>Arthropoda</taxon>
        <taxon>Hexapoda</taxon>
        <taxon>Insecta</taxon>
        <taxon>Pterygota</taxon>
        <taxon>Neoptera</taxon>
        <taxon>Endopterygota</taxon>
        <taxon>Lepidoptera</taxon>
        <taxon>Glossata</taxon>
        <taxon>Ditrysia</taxon>
        <taxon>Tineoidea</taxon>
        <taxon>Psychidae</taxon>
        <taxon>Oiketicinae</taxon>
        <taxon>Eumeta</taxon>
    </lineage>
</organism>
<comment type="caution">
    <text evidence="2">The sequence shown here is derived from an EMBL/GenBank/DDBJ whole genome shotgun (WGS) entry which is preliminary data.</text>
</comment>
<accession>A0A4C1ZX79</accession>
<sequence>MYYCIAAVHAGRIAHLGAGERQMSNAAERGGRLCLFVARPALSLALQALNGTPQSEVTPHGDIDRDRDRDRDGDGDSDSDNGNDNGNGKGSSFFKHMYTAPSGPKLSNEACIMAFCLFVTSVCGVGIESNDRSLKERADLDQTSCRADDAASREIVRNKYESLEELLEWPLPASPAGPRRRPPQPRRRDLLTLRVREVASRALGWDL</sequence>
<proteinExistence type="predicted"/>
<gene>
    <name evidence="2" type="ORF">EVAR_65537_1</name>
</gene>
<dbReference type="AlphaFoldDB" id="A0A4C1ZX79"/>
<name>A0A4C1ZX79_EUMVA</name>
<evidence type="ECO:0000256" key="1">
    <source>
        <dbReference type="SAM" id="MobiDB-lite"/>
    </source>
</evidence>
<keyword evidence="3" id="KW-1185">Reference proteome</keyword>
<reference evidence="2 3" key="1">
    <citation type="journal article" date="2019" name="Commun. Biol.">
        <title>The bagworm genome reveals a unique fibroin gene that provides high tensile strength.</title>
        <authorList>
            <person name="Kono N."/>
            <person name="Nakamura H."/>
            <person name="Ohtoshi R."/>
            <person name="Tomita M."/>
            <person name="Numata K."/>
            <person name="Arakawa K."/>
        </authorList>
    </citation>
    <scope>NUCLEOTIDE SEQUENCE [LARGE SCALE GENOMIC DNA]</scope>
</reference>
<dbReference type="Proteomes" id="UP000299102">
    <property type="component" value="Unassembled WGS sequence"/>
</dbReference>
<protein>
    <submittedName>
        <fullName evidence="2">Uncharacterized protein</fullName>
    </submittedName>
</protein>
<evidence type="ECO:0000313" key="2">
    <source>
        <dbReference type="EMBL" id="GBP91639.1"/>
    </source>
</evidence>
<evidence type="ECO:0000313" key="3">
    <source>
        <dbReference type="Proteomes" id="UP000299102"/>
    </source>
</evidence>
<feature type="region of interest" description="Disordered" evidence="1">
    <location>
        <begin position="50"/>
        <end position="88"/>
    </location>
</feature>
<dbReference type="EMBL" id="BGZK01002190">
    <property type="protein sequence ID" value="GBP91639.1"/>
    <property type="molecule type" value="Genomic_DNA"/>
</dbReference>
<feature type="compositionally biased region" description="Basic and acidic residues" evidence="1">
    <location>
        <begin position="59"/>
        <end position="74"/>
    </location>
</feature>